<dbReference type="EMBL" id="JAEMUK010000010">
    <property type="protein sequence ID" value="MBJ7543027.1"/>
    <property type="molecule type" value="Genomic_DNA"/>
</dbReference>
<organism evidence="2 3">
    <name type="scientific">Rhodomicrobium udaipurense</name>
    <dbReference type="NCBI Taxonomy" id="1202716"/>
    <lineage>
        <taxon>Bacteria</taxon>
        <taxon>Pseudomonadati</taxon>
        <taxon>Pseudomonadota</taxon>
        <taxon>Alphaproteobacteria</taxon>
        <taxon>Hyphomicrobiales</taxon>
        <taxon>Hyphomicrobiaceae</taxon>
        <taxon>Rhodomicrobium</taxon>
    </lineage>
</organism>
<evidence type="ECO:0000313" key="3">
    <source>
        <dbReference type="Proteomes" id="UP000623250"/>
    </source>
</evidence>
<feature type="transmembrane region" description="Helical" evidence="1">
    <location>
        <begin position="98"/>
        <end position="116"/>
    </location>
</feature>
<reference evidence="2 3" key="1">
    <citation type="submission" date="2020-12" db="EMBL/GenBank/DDBJ databases">
        <title>Revised draft genomes of Rhodomicrobium vannielii ATCC 17100 and Rhodomicrobium udaipurense JA643.</title>
        <authorList>
            <person name="Conners E.M."/>
            <person name="Davenport E.J."/>
            <person name="Bose A."/>
        </authorList>
    </citation>
    <scope>NUCLEOTIDE SEQUENCE [LARGE SCALE GENOMIC DNA]</scope>
    <source>
        <strain evidence="2 3">JA643</strain>
    </source>
</reference>
<dbReference type="Pfam" id="PF14087">
    <property type="entry name" value="DUF4267"/>
    <property type="match status" value="1"/>
</dbReference>
<accession>A0A8I1KIU4</accession>
<name>A0A8I1KIU4_9HYPH</name>
<feature type="transmembrane region" description="Helical" evidence="1">
    <location>
        <begin position="72"/>
        <end position="92"/>
    </location>
</feature>
<proteinExistence type="predicted"/>
<sequence>MALILAALLGAFFCLVGVAMIWAPGNAVQAFGIDPSHMAADIGLMPALGVRDIALGLIVFGLAVARQARATGAVLLALSLVPLGDFVIAAKSLGATAAVRHLIALPVTLILGLVLARRPT</sequence>
<comment type="caution">
    <text evidence="2">The sequence shown here is derived from an EMBL/GenBank/DDBJ whole genome shotgun (WGS) entry which is preliminary data.</text>
</comment>
<evidence type="ECO:0000256" key="1">
    <source>
        <dbReference type="SAM" id="Phobius"/>
    </source>
</evidence>
<evidence type="ECO:0000313" key="2">
    <source>
        <dbReference type="EMBL" id="MBJ7543027.1"/>
    </source>
</evidence>
<keyword evidence="1" id="KW-0812">Transmembrane</keyword>
<dbReference type="AlphaFoldDB" id="A0A8I1KIU4"/>
<gene>
    <name evidence="2" type="ORF">JDN41_05590</name>
</gene>
<feature type="transmembrane region" description="Helical" evidence="1">
    <location>
        <begin position="43"/>
        <end position="65"/>
    </location>
</feature>
<protein>
    <submittedName>
        <fullName evidence="2">DUF4267 domain-containing protein</fullName>
    </submittedName>
</protein>
<keyword evidence="3" id="KW-1185">Reference proteome</keyword>
<dbReference type="RefSeq" id="WP_013420451.1">
    <property type="nucleotide sequence ID" value="NZ_JAEMUK010000010.1"/>
</dbReference>
<keyword evidence="1" id="KW-0472">Membrane</keyword>
<dbReference type="Proteomes" id="UP000623250">
    <property type="component" value="Unassembled WGS sequence"/>
</dbReference>
<dbReference type="InterPro" id="IPR025363">
    <property type="entry name" value="DUF4267"/>
</dbReference>
<keyword evidence="1" id="KW-1133">Transmembrane helix</keyword>